<accession>A0A1H3VSZ9</accession>
<dbReference type="SUPFAM" id="SSF52540">
    <property type="entry name" value="P-loop containing nucleoside triphosphate hydrolases"/>
    <property type="match status" value="1"/>
</dbReference>
<dbReference type="PANTHER" id="PTHR13696:SF99">
    <property type="entry name" value="COBYRINIC ACID AC-DIAMIDE SYNTHASE"/>
    <property type="match status" value="1"/>
</dbReference>
<dbReference type="EMBL" id="FNQG01000002">
    <property type="protein sequence ID" value="SDZ77879.1"/>
    <property type="molecule type" value="Genomic_DNA"/>
</dbReference>
<dbReference type="InterPro" id="IPR025669">
    <property type="entry name" value="AAA_dom"/>
</dbReference>
<dbReference type="OrthoDB" id="9773088at2"/>
<dbReference type="AlphaFoldDB" id="A0A1H3VSZ9"/>
<dbReference type="InterPro" id="IPR050678">
    <property type="entry name" value="DNA_Partitioning_ATPase"/>
</dbReference>
<evidence type="ECO:0000313" key="2">
    <source>
        <dbReference type="EMBL" id="SDZ77879.1"/>
    </source>
</evidence>
<protein>
    <submittedName>
        <fullName evidence="2">Chromosome partitioning protein</fullName>
    </submittedName>
</protein>
<name>A0A1H3VSZ9_SELRU</name>
<proteinExistence type="predicted"/>
<dbReference type="Pfam" id="PF13614">
    <property type="entry name" value="AAA_31"/>
    <property type="match status" value="1"/>
</dbReference>
<evidence type="ECO:0000259" key="1">
    <source>
        <dbReference type="Pfam" id="PF13614"/>
    </source>
</evidence>
<evidence type="ECO:0000313" key="3">
    <source>
        <dbReference type="Proteomes" id="UP000183469"/>
    </source>
</evidence>
<sequence>MRIISFINKKGGVGKSTIVANMAYVLNDRYGARVLVVDNDEQGNISQFLEGQGKYSIADVLLDRVNAEEAVENTRYKGIDLIRADFALADANVELREMDKSGKEWQLKNALDCLAENYDVCLIDNPPQINASMVNSLVASDEVVVVSTTDMFSIYGVRQMLACIEEAQKLNPHVSYRGTVVNMFAGDGDSLNAVAKLREETEVLPVMLHKTDGRIRVKSATNRLQTIFEYSPRCMFARDMTEFVDYLLGA</sequence>
<dbReference type="InterPro" id="IPR027417">
    <property type="entry name" value="P-loop_NTPase"/>
</dbReference>
<reference evidence="2 3" key="1">
    <citation type="submission" date="2016-10" db="EMBL/GenBank/DDBJ databases">
        <authorList>
            <person name="de Groot N.N."/>
        </authorList>
    </citation>
    <scope>NUCLEOTIDE SEQUENCE [LARGE SCALE GENOMIC DNA]</scope>
    <source>
        <strain evidence="2 3">DSM 2872</strain>
    </source>
</reference>
<gene>
    <name evidence="2" type="ORF">SAMN05660648_00550</name>
</gene>
<dbReference type="RefSeq" id="WP_074670713.1">
    <property type="nucleotide sequence ID" value="NZ_FNQG01000002.1"/>
</dbReference>
<dbReference type="Gene3D" id="3.40.50.300">
    <property type="entry name" value="P-loop containing nucleotide triphosphate hydrolases"/>
    <property type="match status" value="1"/>
</dbReference>
<dbReference type="CDD" id="cd02042">
    <property type="entry name" value="ParAB_family"/>
    <property type="match status" value="1"/>
</dbReference>
<feature type="domain" description="AAA" evidence="1">
    <location>
        <begin position="1"/>
        <end position="173"/>
    </location>
</feature>
<dbReference type="PANTHER" id="PTHR13696">
    <property type="entry name" value="P-LOOP CONTAINING NUCLEOSIDE TRIPHOSPHATE HYDROLASE"/>
    <property type="match status" value="1"/>
</dbReference>
<organism evidence="2 3">
    <name type="scientific">Selenomonas ruminantium</name>
    <dbReference type="NCBI Taxonomy" id="971"/>
    <lineage>
        <taxon>Bacteria</taxon>
        <taxon>Bacillati</taxon>
        <taxon>Bacillota</taxon>
        <taxon>Negativicutes</taxon>
        <taxon>Selenomonadales</taxon>
        <taxon>Selenomonadaceae</taxon>
        <taxon>Selenomonas</taxon>
    </lineage>
</organism>
<dbReference type="Proteomes" id="UP000183469">
    <property type="component" value="Unassembled WGS sequence"/>
</dbReference>